<dbReference type="Proteomes" id="UP000193648">
    <property type="component" value="Unassembled WGS sequence"/>
</dbReference>
<comment type="caution">
    <text evidence="2">The sequence shown here is derived from an EMBL/GenBank/DDBJ whole genome shotgun (WGS) entry which is preliminary data.</text>
</comment>
<dbReference type="GeneID" id="33561965"/>
<dbReference type="OrthoDB" id="2377581at2759"/>
<name>A0A1Y2G850_9FUNG</name>
<evidence type="ECO:0000313" key="3">
    <source>
        <dbReference type="Proteomes" id="UP000193648"/>
    </source>
</evidence>
<evidence type="ECO:0000256" key="1">
    <source>
        <dbReference type="SAM" id="Phobius"/>
    </source>
</evidence>
<evidence type="ECO:0008006" key="4">
    <source>
        <dbReference type="Google" id="ProtNLM"/>
    </source>
</evidence>
<proteinExistence type="predicted"/>
<keyword evidence="1" id="KW-0472">Membrane</keyword>
<protein>
    <recommendedName>
        <fullName evidence="4">Ion transport domain-containing protein</fullName>
    </recommendedName>
</protein>
<dbReference type="RefSeq" id="XP_021875396.1">
    <property type="nucleotide sequence ID" value="XM_022020121.1"/>
</dbReference>
<keyword evidence="1" id="KW-1133">Transmembrane helix</keyword>
<gene>
    <name evidence="2" type="ORF">BCR41DRAFT_240247</name>
</gene>
<accession>A0A1Y2G850</accession>
<dbReference type="InParanoid" id="A0A1Y2G850"/>
<feature type="transmembrane region" description="Helical" evidence="1">
    <location>
        <begin position="56"/>
        <end position="81"/>
    </location>
</feature>
<reference evidence="2 3" key="1">
    <citation type="submission" date="2016-07" db="EMBL/GenBank/DDBJ databases">
        <title>Pervasive Adenine N6-methylation of Active Genes in Fungi.</title>
        <authorList>
            <consortium name="DOE Joint Genome Institute"/>
            <person name="Mondo S.J."/>
            <person name="Dannebaum R.O."/>
            <person name="Kuo R.C."/>
            <person name="Labutti K."/>
            <person name="Haridas S."/>
            <person name="Kuo A."/>
            <person name="Salamov A."/>
            <person name="Ahrendt S.R."/>
            <person name="Lipzen A."/>
            <person name="Sullivan W."/>
            <person name="Andreopoulos W.B."/>
            <person name="Clum A."/>
            <person name="Lindquist E."/>
            <person name="Daum C."/>
            <person name="Ramamoorthy G.K."/>
            <person name="Gryganskyi A."/>
            <person name="Culley D."/>
            <person name="Magnuson J.K."/>
            <person name="James T.Y."/>
            <person name="O'Malley M.A."/>
            <person name="Stajich J.E."/>
            <person name="Spatafora J.W."/>
            <person name="Visel A."/>
            <person name="Grigoriev I.V."/>
        </authorList>
    </citation>
    <scope>NUCLEOTIDE SEQUENCE [LARGE SCALE GENOMIC DNA]</scope>
    <source>
        <strain evidence="2 3">NRRL 3116</strain>
    </source>
</reference>
<sequence length="249" mass="28818">MAFSIAILHMVHACSNDECMKAPFPKHFFYALSATYFFMAGRYDSVNDLLNEPENWTLHLMMMIYVLFTVILMLNVLIALINTGFTESETWVQTWLVNRLRYVESAENLSYHIAGFRRKYNWFPKAIYYTASEQQVSAFMKRIDNMETSKENDSIQSRLSNISSAVDQLKANMVISGPSNKRHSKDEDKDHLPSSIGATERMQTLECHVEELKVQLTTSQAHMDRRIDDIQKQMKQISDLLLKALPSEE</sequence>
<evidence type="ECO:0000313" key="2">
    <source>
        <dbReference type="EMBL" id="ORY95196.1"/>
    </source>
</evidence>
<organism evidence="2 3">
    <name type="scientific">Lobosporangium transversale</name>
    <dbReference type="NCBI Taxonomy" id="64571"/>
    <lineage>
        <taxon>Eukaryota</taxon>
        <taxon>Fungi</taxon>
        <taxon>Fungi incertae sedis</taxon>
        <taxon>Mucoromycota</taxon>
        <taxon>Mortierellomycotina</taxon>
        <taxon>Mortierellomycetes</taxon>
        <taxon>Mortierellales</taxon>
        <taxon>Mortierellaceae</taxon>
        <taxon>Lobosporangium</taxon>
    </lineage>
</organism>
<keyword evidence="3" id="KW-1185">Reference proteome</keyword>
<dbReference type="AlphaFoldDB" id="A0A1Y2G850"/>
<keyword evidence="1" id="KW-0812">Transmembrane</keyword>
<dbReference type="EMBL" id="MCFF01000082">
    <property type="protein sequence ID" value="ORY95196.1"/>
    <property type="molecule type" value="Genomic_DNA"/>
</dbReference>